<dbReference type="KEGG" id="stac:ABII15_14755"/>
<name>A0AAU8ISC3_9ACTN</name>
<reference evidence="4" key="1">
    <citation type="submission" date="2024-06" db="EMBL/GenBank/DDBJ databases">
        <title>Streptomyces sp. strain HUAS MG91 genome sequences.</title>
        <authorList>
            <person name="Mo P."/>
        </authorList>
    </citation>
    <scope>NUCLEOTIDE SEQUENCE</scope>
    <source>
        <strain evidence="4">HUAS MG91</strain>
    </source>
</reference>
<dbReference type="EMBL" id="CP159534">
    <property type="protein sequence ID" value="XCJ71155.1"/>
    <property type="molecule type" value="Genomic_DNA"/>
</dbReference>
<keyword evidence="2" id="KW-0812">Transmembrane</keyword>
<evidence type="ECO:0000313" key="4">
    <source>
        <dbReference type="EMBL" id="XCJ71155.1"/>
    </source>
</evidence>
<evidence type="ECO:0008006" key="5">
    <source>
        <dbReference type="Google" id="ProtNLM"/>
    </source>
</evidence>
<keyword evidence="2" id="KW-0472">Membrane</keyword>
<gene>
    <name evidence="4" type="ORF">ABII15_14755</name>
</gene>
<dbReference type="RefSeq" id="WP_353942783.1">
    <property type="nucleotide sequence ID" value="NZ_CP159534.1"/>
</dbReference>
<accession>A0AAU8ISC3</accession>
<keyword evidence="3" id="KW-0732">Signal</keyword>
<proteinExistence type="predicted"/>
<evidence type="ECO:0000256" key="1">
    <source>
        <dbReference type="SAM" id="MobiDB-lite"/>
    </source>
</evidence>
<protein>
    <recommendedName>
        <fullName evidence="5">Gram-positive cocci surface proteins LPxTG domain-containing protein</fullName>
    </recommendedName>
</protein>
<dbReference type="AlphaFoldDB" id="A0AAU8ISC3"/>
<organism evidence="4">
    <name type="scientific">Streptomyces tabacisoli</name>
    <dbReference type="NCBI Taxonomy" id="3156398"/>
    <lineage>
        <taxon>Bacteria</taxon>
        <taxon>Bacillati</taxon>
        <taxon>Actinomycetota</taxon>
        <taxon>Actinomycetes</taxon>
        <taxon>Kitasatosporales</taxon>
        <taxon>Streptomycetaceae</taxon>
        <taxon>Streptomyces</taxon>
    </lineage>
</organism>
<feature type="transmembrane region" description="Helical" evidence="2">
    <location>
        <begin position="222"/>
        <end position="241"/>
    </location>
</feature>
<feature type="signal peptide" evidence="3">
    <location>
        <begin position="1"/>
        <end position="28"/>
    </location>
</feature>
<feature type="chain" id="PRO_5044009219" description="Gram-positive cocci surface proteins LPxTG domain-containing protein" evidence="3">
    <location>
        <begin position="29"/>
        <end position="251"/>
    </location>
</feature>
<evidence type="ECO:0000256" key="3">
    <source>
        <dbReference type="SAM" id="SignalP"/>
    </source>
</evidence>
<keyword evidence="2" id="KW-1133">Transmembrane helix</keyword>
<feature type="region of interest" description="Disordered" evidence="1">
    <location>
        <begin position="189"/>
        <end position="209"/>
    </location>
</feature>
<evidence type="ECO:0000256" key="2">
    <source>
        <dbReference type="SAM" id="Phobius"/>
    </source>
</evidence>
<sequence>MRLRRPIALGMTATAAALALAAPLPATAHSGAPAAAREAACDAAADGARFPVDARIHPGPDTYHPGDGRRRWSIELTDTTGTGCTAVHPVLVLVDRNRELRPGQIRMEFHDGTRWRPVSFEHTDEDENIGVLDDGFPGFTVGAGRTVTVEIRLAFTAAARPGRVVADAAVVQRRGDDGDWVGESGSYPFTIADDDTEPGSATDGTDPSLPDQLAATGRDASLLGLGITACALLASGAALVLGSRRLRTPRY</sequence>